<dbReference type="PANTHER" id="PTHR42076:SF1">
    <property type="entry name" value="CYANOVIRIN-N DOMAIN-CONTAINING PROTEIN"/>
    <property type="match status" value="1"/>
</dbReference>
<evidence type="ECO:0000313" key="2">
    <source>
        <dbReference type="EMBL" id="PTU18840.1"/>
    </source>
</evidence>
<dbReference type="EMBL" id="MSFN02000007">
    <property type="protein sequence ID" value="PTU18840.1"/>
    <property type="molecule type" value="Genomic_DNA"/>
</dbReference>
<dbReference type="InterPro" id="IPR011058">
    <property type="entry name" value="Cyanovirin-N"/>
</dbReference>
<dbReference type="PANTHER" id="PTHR42076">
    <property type="entry name" value="CYANOVIRIN-N HOMOLOG"/>
    <property type="match status" value="1"/>
</dbReference>
<comment type="caution">
    <text evidence="2">The sequence shown here is derived from an EMBL/GenBank/DDBJ whole genome shotgun (WGS) entry which is preliminary data.</text>
</comment>
<dbReference type="RefSeq" id="XP_040750232.1">
    <property type="nucleotide sequence ID" value="XM_040900151.1"/>
</dbReference>
<protein>
    <recommendedName>
        <fullName evidence="1">Cyanovirin-N domain-containing protein</fullName>
    </recommendedName>
</protein>
<sequence>MSFHLSSQDLRISHENGSTWLNAQVKDNHGNLCPRRIRLDDHVGNTDGWFIWGGHNFTETARNVQLEFTERGPKLTADLAMKDGGSRGLQGLFLADKIMNVDGHLKFMGP</sequence>
<feature type="domain" description="Cyanovirin-N" evidence="1">
    <location>
        <begin position="2"/>
        <end position="107"/>
    </location>
</feature>
<dbReference type="SUPFAM" id="SSF51322">
    <property type="entry name" value="Cyanovirin-N"/>
    <property type="match status" value="1"/>
</dbReference>
<dbReference type="SMART" id="SM01111">
    <property type="entry name" value="CVNH"/>
    <property type="match status" value="1"/>
</dbReference>
<evidence type="ECO:0000313" key="3">
    <source>
        <dbReference type="Proteomes" id="UP000244073"/>
    </source>
</evidence>
<accession>A0A2T5LRD3</accession>
<gene>
    <name evidence="2" type="ORF">P175DRAFT_0534619</name>
</gene>
<evidence type="ECO:0000259" key="1">
    <source>
        <dbReference type="SMART" id="SM01111"/>
    </source>
</evidence>
<reference evidence="2 3" key="1">
    <citation type="journal article" date="2018" name="Proc. Natl. Acad. Sci. U.S.A.">
        <title>Linking secondary metabolites to gene clusters through genome sequencing of six diverse Aspergillus species.</title>
        <authorList>
            <person name="Kaerboelling I."/>
            <person name="Vesth T.C."/>
            <person name="Frisvad J.C."/>
            <person name="Nybo J.L."/>
            <person name="Theobald S."/>
            <person name="Kuo A."/>
            <person name="Bowyer P."/>
            <person name="Matsuda Y."/>
            <person name="Mondo S."/>
            <person name="Lyhne E.K."/>
            <person name="Kogle M.E."/>
            <person name="Clum A."/>
            <person name="Lipzen A."/>
            <person name="Salamov A."/>
            <person name="Ngan C.Y."/>
            <person name="Daum C."/>
            <person name="Chiniquy J."/>
            <person name="Barry K."/>
            <person name="LaButti K."/>
            <person name="Haridas S."/>
            <person name="Simmons B.A."/>
            <person name="Magnuson J.K."/>
            <person name="Mortensen U.H."/>
            <person name="Larsen T.O."/>
            <person name="Grigoriev I.V."/>
            <person name="Baker S.E."/>
            <person name="Andersen M.R."/>
        </authorList>
    </citation>
    <scope>NUCLEOTIDE SEQUENCE [LARGE SCALE GENOMIC DNA]</scope>
    <source>
        <strain evidence="2 3">IBT 24754</strain>
    </source>
</reference>
<name>A0A2T5LRD3_9EURO</name>
<dbReference type="AlphaFoldDB" id="A0A2T5LRD3"/>
<dbReference type="VEuPathDB" id="FungiDB:P175DRAFT_0534619"/>
<dbReference type="OrthoDB" id="2441380at2759"/>
<proteinExistence type="predicted"/>
<dbReference type="Proteomes" id="UP000244073">
    <property type="component" value="Unassembled WGS sequence"/>
</dbReference>
<organism evidence="2 3">
    <name type="scientific">Aspergillus ochraceoroseus IBT 24754</name>
    <dbReference type="NCBI Taxonomy" id="1392256"/>
    <lineage>
        <taxon>Eukaryota</taxon>
        <taxon>Fungi</taxon>
        <taxon>Dikarya</taxon>
        <taxon>Ascomycota</taxon>
        <taxon>Pezizomycotina</taxon>
        <taxon>Eurotiomycetes</taxon>
        <taxon>Eurotiomycetidae</taxon>
        <taxon>Eurotiales</taxon>
        <taxon>Aspergillaceae</taxon>
        <taxon>Aspergillus</taxon>
        <taxon>Aspergillus subgen. Nidulantes</taxon>
    </lineage>
</organism>
<dbReference type="GeneID" id="63817033"/>
<dbReference type="Gene3D" id="2.30.60.10">
    <property type="entry name" value="Cyanovirin-N"/>
    <property type="match status" value="1"/>
</dbReference>
<dbReference type="InterPro" id="IPR036673">
    <property type="entry name" value="Cyanovirin-N_sf"/>
</dbReference>
<dbReference type="Pfam" id="PF08881">
    <property type="entry name" value="CVNH"/>
    <property type="match status" value="1"/>
</dbReference>